<feature type="transmembrane region" description="Helical" evidence="11">
    <location>
        <begin position="15"/>
        <end position="36"/>
    </location>
</feature>
<evidence type="ECO:0000313" key="13">
    <source>
        <dbReference type="Proteomes" id="UP000799438"/>
    </source>
</evidence>
<keyword evidence="10" id="KW-0675">Receptor</keyword>
<evidence type="ECO:0000256" key="5">
    <source>
        <dbReference type="ARBA" id="ARBA00022741"/>
    </source>
</evidence>
<dbReference type="Proteomes" id="UP000799438">
    <property type="component" value="Unassembled WGS sequence"/>
</dbReference>
<dbReference type="OrthoDB" id="41266at2759"/>
<keyword evidence="5" id="KW-0547">Nucleotide-binding</keyword>
<evidence type="ECO:0000256" key="3">
    <source>
        <dbReference type="ARBA" id="ARBA00020256"/>
    </source>
</evidence>
<comment type="subcellular location">
    <subcellularLocation>
        <location evidence="1">Endoplasmic reticulum membrane</location>
        <topology evidence="1">Single-pass membrane protein</topology>
    </subcellularLocation>
</comment>
<evidence type="ECO:0000256" key="8">
    <source>
        <dbReference type="ARBA" id="ARBA00023134"/>
    </source>
</evidence>
<dbReference type="RefSeq" id="XP_033400982.1">
    <property type="nucleotide sequence ID" value="XM_033543958.1"/>
</dbReference>
<evidence type="ECO:0000256" key="10">
    <source>
        <dbReference type="ARBA" id="ARBA00023170"/>
    </source>
</evidence>
<keyword evidence="8" id="KW-0342">GTP-binding</keyword>
<evidence type="ECO:0000256" key="9">
    <source>
        <dbReference type="ARBA" id="ARBA00023136"/>
    </source>
</evidence>
<keyword evidence="9 11" id="KW-0472">Membrane</keyword>
<proteinExistence type="inferred from homology"/>
<dbReference type="AlphaFoldDB" id="A0A6A6BMA8"/>
<keyword evidence="7 11" id="KW-1133">Transmembrane helix</keyword>
<evidence type="ECO:0000256" key="11">
    <source>
        <dbReference type="SAM" id="Phobius"/>
    </source>
</evidence>
<comment type="similarity">
    <text evidence="2">Belongs to the SRP receptor beta subunit family.</text>
</comment>
<dbReference type="SUPFAM" id="SSF52540">
    <property type="entry name" value="P-loop containing nucleoside triphosphate hydrolases"/>
    <property type="match status" value="1"/>
</dbReference>
<keyword evidence="4 11" id="KW-0812">Transmembrane</keyword>
<evidence type="ECO:0000256" key="2">
    <source>
        <dbReference type="ARBA" id="ARBA00005619"/>
    </source>
</evidence>
<organism evidence="12 13">
    <name type="scientific">Aplosporella prunicola CBS 121167</name>
    <dbReference type="NCBI Taxonomy" id="1176127"/>
    <lineage>
        <taxon>Eukaryota</taxon>
        <taxon>Fungi</taxon>
        <taxon>Dikarya</taxon>
        <taxon>Ascomycota</taxon>
        <taxon>Pezizomycotina</taxon>
        <taxon>Dothideomycetes</taxon>
        <taxon>Dothideomycetes incertae sedis</taxon>
        <taxon>Botryosphaeriales</taxon>
        <taxon>Aplosporellaceae</taxon>
        <taxon>Aplosporella</taxon>
    </lineage>
</organism>
<dbReference type="InterPro" id="IPR019009">
    <property type="entry name" value="SRP_receptor_beta_su"/>
</dbReference>
<dbReference type="Pfam" id="PF09439">
    <property type="entry name" value="SRPRB"/>
    <property type="match status" value="1"/>
</dbReference>
<evidence type="ECO:0000256" key="6">
    <source>
        <dbReference type="ARBA" id="ARBA00022824"/>
    </source>
</evidence>
<dbReference type="GeneID" id="54301455"/>
<dbReference type="EMBL" id="ML995478">
    <property type="protein sequence ID" value="KAF2145270.1"/>
    <property type="molecule type" value="Genomic_DNA"/>
</dbReference>
<sequence>MVEWYEPDSWVTKLFGAHLSTFIITVLVAFGAPLLLHMYIYRQRAPASLPNFVLLGPSAAGKTALLTTLETGQPRDTHPTQAVHKATLTLPQDYTPFSARYRSVNDPSAVKGRQAYLTDTPGHGKLRSAATATMASAANLRGLVFVVDAAALASPAALSQAAEFLHDVLLALQRRYTSAKTSRGPKACPVLVAANKSDLFTALPAQLVRAQLEAEITKVRSARAKGILDVGVGEDADAAAPDAEWLGDGGEGKFEFRQMEEVNVVVDVVAGSVTGEEGPGVGAWWEWIAGQM</sequence>
<evidence type="ECO:0000256" key="1">
    <source>
        <dbReference type="ARBA" id="ARBA00004389"/>
    </source>
</evidence>
<dbReference type="GO" id="GO:0005525">
    <property type="term" value="F:GTP binding"/>
    <property type="evidence" value="ECO:0007669"/>
    <property type="project" value="UniProtKB-KW"/>
</dbReference>
<evidence type="ECO:0000256" key="7">
    <source>
        <dbReference type="ARBA" id="ARBA00022989"/>
    </source>
</evidence>
<gene>
    <name evidence="12" type="ORF">K452DRAFT_316345</name>
</gene>
<dbReference type="Gene3D" id="3.40.50.300">
    <property type="entry name" value="P-loop containing nucleotide triphosphate hydrolases"/>
    <property type="match status" value="1"/>
</dbReference>
<keyword evidence="13" id="KW-1185">Reference proteome</keyword>
<evidence type="ECO:0000256" key="4">
    <source>
        <dbReference type="ARBA" id="ARBA00022692"/>
    </source>
</evidence>
<dbReference type="GO" id="GO:0005789">
    <property type="term" value="C:endoplasmic reticulum membrane"/>
    <property type="evidence" value="ECO:0007669"/>
    <property type="project" value="UniProtKB-SubCell"/>
</dbReference>
<accession>A0A6A6BMA8</accession>
<evidence type="ECO:0000313" key="12">
    <source>
        <dbReference type="EMBL" id="KAF2145270.1"/>
    </source>
</evidence>
<keyword evidence="6" id="KW-0256">Endoplasmic reticulum</keyword>
<name>A0A6A6BMA8_9PEZI</name>
<reference evidence="12" key="1">
    <citation type="journal article" date="2020" name="Stud. Mycol.">
        <title>101 Dothideomycetes genomes: a test case for predicting lifestyles and emergence of pathogens.</title>
        <authorList>
            <person name="Haridas S."/>
            <person name="Albert R."/>
            <person name="Binder M."/>
            <person name="Bloem J."/>
            <person name="Labutti K."/>
            <person name="Salamov A."/>
            <person name="Andreopoulos B."/>
            <person name="Baker S."/>
            <person name="Barry K."/>
            <person name="Bills G."/>
            <person name="Bluhm B."/>
            <person name="Cannon C."/>
            <person name="Castanera R."/>
            <person name="Culley D."/>
            <person name="Daum C."/>
            <person name="Ezra D."/>
            <person name="Gonzalez J."/>
            <person name="Henrissat B."/>
            <person name="Kuo A."/>
            <person name="Liang C."/>
            <person name="Lipzen A."/>
            <person name="Lutzoni F."/>
            <person name="Magnuson J."/>
            <person name="Mondo S."/>
            <person name="Nolan M."/>
            <person name="Ohm R."/>
            <person name="Pangilinan J."/>
            <person name="Park H.-J."/>
            <person name="Ramirez L."/>
            <person name="Alfaro M."/>
            <person name="Sun H."/>
            <person name="Tritt A."/>
            <person name="Yoshinaga Y."/>
            <person name="Zwiers L.-H."/>
            <person name="Turgeon B."/>
            <person name="Goodwin S."/>
            <person name="Spatafora J."/>
            <person name="Crous P."/>
            <person name="Grigoriev I."/>
        </authorList>
    </citation>
    <scope>NUCLEOTIDE SEQUENCE</scope>
    <source>
        <strain evidence="12">CBS 121167</strain>
    </source>
</reference>
<dbReference type="InterPro" id="IPR027417">
    <property type="entry name" value="P-loop_NTPase"/>
</dbReference>
<protein>
    <recommendedName>
        <fullName evidence="3">Signal recognition particle receptor subunit beta</fullName>
    </recommendedName>
</protein>